<keyword evidence="2" id="KW-1185">Reference proteome</keyword>
<sequence>GFTASEVDGGRWRREANSANWSNTIGFEDNFRDVHNNRILELAMIYLSPLDSPGQDCGPPDDTEHGLVPDHSMDVEKGQSQRNKEVLSIIEDNQNFGKDGALQLDLGREAALSPSLREVLIANFLGDSHPNPLRVVVSLLVPYASLVMLMNSAIEISRSLEPDLGILSGQRYQIDIQPLNNMASPSVSGNNLPKYQNGITGNSTKPIHQI</sequence>
<dbReference type="EMBL" id="CAJVPT010020074">
    <property type="protein sequence ID" value="CAG8645708.1"/>
    <property type="molecule type" value="Genomic_DNA"/>
</dbReference>
<organism evidence="1 2">
    <name type="scientific">Acaulospora colombiana</name>
    <dbReference type="NCBI Taxonomy" id="27376"/>
    <lineage>
        <taxon>Eukaryota</taxon>
        <taxon>Fungi</taxon>
        <taxon>Fungi incertae sedis</taxon>
        <taxon>Mucoromycota</taxon>
        <taxon>Glomeromycotina</taxon>
        <taxon>Glomeromycetes</taxon>
        <taxon>Diversisporales</taxon>
        <taxon>Acaulosporaceae</taxon>
        <taxon>Acaulospora</taxon>
    </lineage>
</organism>
<dbReference type="Proteomes" id="UP000789525">
    <property type="component" value="Unassembled WGS sequence"/>
</dbReference>
<proteinExistence type="predicted"/>
<evidence type="ECO:0000313" key="1">
    <source>
        <dbReference type="EMBL" id="CAG8645708.1"/>
    </source>
</evidence>
<gene>
    <name evidence="1" type="ORF">ACOLOM_LOCUS8088</name>
</gene>
<feature type="non-terminal residue" evidence="1">
    <location>
        <position position="1"/>
    </location>
</feature>
<comment type="caution">
    <text evidence="1">The sequence shown here is derived from an EMBL/GenBank/DDBJ whole genome shotgun (WGS) entry which is preliminary data.</text>
</comment>
<accession>A0ACA9NHW5</accession>
<evidence type="ECO:0000313" key="2">
    <source>
        <dbReference type="Proteomes" id="UP000789525"/>
    </source>
</evidence>
<name>A0ACA9NHW5_9GLOM</name>
<protein>
    <submittedName>
        <fullName evidence="1">5425_t:CDS:1</fullName>
    </submittedName>
</protein>
<reference evidence="1" key="1">
    <citation type="submission" date="2021-06" db="EMBL/GenBank/DDBJ databases">
        <authorList>
            <person name="Kallberg Y."/>
            <person name="Tangrot J."/>
            <person name="Rosling A."/>
        </authorList>
    </citation>
    <scope>NUCLEOTIDE SEQUENCE</scope>
    <source>
        <strain evidence="1">CL356</strain>
    </source>
</reference>